<dbReference type="AlphaFoldDB" id="A0A6L5JZR0"/>
<reference evidence="6 7" key="1">
    <citation type="submission" date="2019-10" db="EMBL/GenBank/DDBJ databases">
        <title>Whole-genome sequence of the purple nonsulfur photosynthetic bacterium Rhodocyclus tenuis.</title>
        <authorList>
            <person name="Kyndt J.A."/>
            <person name="Meyer T.E."/>
        </authorList>
    </citation>
    <scope>NUCLEOTIDE SEQUENCE [LARGE SCALE GENOMIC DNA]</scope>
    <source>
        <strain evidence="6 7">DSM 110</strain>
    </source>
</reference>
<evidence type="ECO:0000256" key="1">
    <source>
        <dbReference type="ARBA" id="ARBA00009437"/>
    </source>
</evidence>
<organism evidence="6 7">
    <name type="scientific">Rhodocyclus tenuis</name>
    <name type="common">Rhodospirillum tenue</name>
    <dbReference type="NCBI Taxonomy" id="1066"/>
    <lineage>
        <taxon>Bacteria</taxon>
        <taxon>Pseudomonadati</taxon>
        <taxon>Pseudomonadota</taxon>
        <taxon>Betaproteobacteria</taxon>
        <taxon>Rhodocyclales</taxon>
        <taxon>Rhodocyclaceae</taxon>
        <taxon>Rhodocyclus</taxon>
    </lineage>
</organism>
<dbReference type="Proteomes" id="UP000480275">
    <property type="component" value="Unassembled WGS sequence"/>
</dbReference>
<dbReference type="CDD" id="cd08420">
    <property type="entry name" value="PBP2_CysL_like"/>
    <property type="match status" value="1"/>
</dbReference>
<dbReference type="PANTHER" id="PTHR30126">
    <property type="entry name" value="HTH-TYPE TRANSCRIPTIONAL REGULATOR"/>
    <property type="match status" value="1"/>
</dbReference>
<dbReference type="OrthoDB" id="9808620at2"/>
<dbReference type="PANTHER" id="PTHR30126:SF94">
    <property type="entry name" value="LYSR FAMILY TRANSCRIPTIONAL REGULATOR"/>
    <property type="match status" value="1"/>
</dbReference>
<keyword evidence="2" id="KW-0805">Transcription regulation</keyword>
<evidence type="ECO:0000259" key="5">
    <source>
        <dbReference type="PROSITE" id="PS50931"/>
    </source>
</evidence>
<evidence type="ECO:0000313" key="7">
    <source>
        <dbReference type="Proteomes" id="UP000480275"/>
    </source>
</evidence>
<dbReference type="GO" id="GO:0003700">
    <property type="term" value="F:DNA-binding transcription factor activity"/>
    <property type="evidence" value="ECO:0007669"/>
    <property type="project" value="InterPro"/>
</dbReference>
<dbReference type="EMBL" id="WIXJ01000006">
    <property type="protein sequence ID" value="MQY52040.1"/>
    <property type="molecule type" value="Genomic_DNA"/>
</dbReference>
<proteinExistence type="inferred from homology"/>
<dbReference type="InterPro" id="IPR036388">
    <property type="entry name" value="WH-like_DNA-bd_sf"/>
</dbReference>
<keyword evidence="3" id="KW-0238">DNA-binding</keyword>
<dbReference type="InterPro" id="IPR000847">
    <property type="entry name" value="LysR_HTH_N"/>
</dbReference>
<dbReference type="InterPro" id="IPR005119">
    <property type="entry name" value="LysR_subst-bd"/>
</dbReference>
<evidence type="ECO:0000313" key="6">
    <source>
        <dbReference type="EMBL" id="MQY52040.1"/>
    </source>
</evidence>
<dbReference type="Pfam" id="PF00126">
    <property type="entry name" value="HTH_1"/>
    <property type="match status" value="1"/>
</dbReference>
<dbReference type="SUPFAM" id="SSF53850">
    <property type="entry name" value="Periplasmic binding protein-like II"/>
    <property type="match status" value="1"/>
</dbReference>
<evidence type="ECO:0000256" key="4">
    <source>
        <dbReference type="ARBA" id="ARBA00023163"/>
    </source>
</evidence>
<protein>
    <submittedName>
        <fullName evidence="6">LysR family transcriptional regulator</fullName>
    </submittedName>
</protein>
<feature type="domain" description="HTH lysR-type" evidence="5">
    <location>
        <begin position="3"/>
        <end position="60"/>
    </location>
</feature>
<dbReference type="PROSITE" id="PS50931">
    <property type="entry name" value="HTH_LYSR"/>
    <property type="match status" value="1"/>
</dbReference>
<dbReference type="GO" id="GO:0000976">
    <property type="term" value="F:transcription cis-regulatory region binding"/>
    <property type="evidence" value="ECO:0007669"/>
    <property type="project" value="TreeGrafter"/>
</dbReference>
<dbReference type="Gene3D" id="3.40.190.290">
    <property type="match status" value="1"/>
</dbReference>
<dbReference type="InterPro" id="IPR036390">
    <property type="entry name" value="WH_DNA-bd_sf"/>
</dbReference>
<keyword evidence="4" id="KW-0804">Transcription</keyword>
<gene>
    <name evidence="6" type="ORF">GHK24_09660</name>
</gene>
<dbReference type="Gene3D" id="1.10.10.10">
    <property type="entry name" value="Winged helix-like DNA-binding domain superfamily/Winged helix DNA-binding domain"/>
    <property type="match status" value="1"/>
</dbReference>
<comment type="similarity">
    <text evidence="1">Belongs to the LysR transcriptional regulatory family.</text>
</comment>
<sequence length="292" mass="32054">MKITLRQLEVFVAIARQGQVTRAAQQVALSQAAASMALADLEQQLSAPLFHRSGRRLALTDNGREILPLAQEMLDRAGDIESIAATRGRSFDIRLGASVTIGNHLLPALIAELGQREPLGTVHISRHNTDQVLARLLAFDIDLGFIEGAANDPRLHYFPWRNDTLRVFAAADHPLTRRPATADDLRDARWITREPGSGTREHIDRALAAAGITPHIALELEQPEAVRQCVRLGMGIGCLSTLELRDAFQAGWLAPVETPFLDLERPLRIAIHAQKHRTRGIQAVLALCGVDT</sequence>
<evidence type="ECO:0000256" key="3">
    <source>
        <dbReference type="ARBA" id="ARBA00023125"/>
    </source>
</evidence>
<name>A0A6L5JZR0_RHOTE</name>
<dbReference type="FunFam" id="1.10.10.10:FF:000001">
    <property type="entry name" value="LysR family transcriptional regulator"/>
    <property type="match status" value="1"/>
</dbReference>
<comment type="caution">
    <text evidence="6">The sequence shown here is derived from an EMBL/GenBank/DDBJ whole genome shotgun (WGS) entry which is preliminary data.</text>
</comment>
<dbReference type="PRINTS" id="PR00039">
    <property type="entry name" value="HTHLYSR"/>
</dbReference>
<dbReference type="Pfam" id="PF03466">
    <property type="entry name" value="LysR_substrate"/>
    <property type="match status" value="1"/>
</dbReference>
<evidence type="ECO:0000256" key="2">
    <source>
        <dbReference type="ARBA" id="ARBA00023015"/>
    </source>
</evidence>
<accession>A0A6L5JZR0</accession>
<dbReference type="SUPFAM" id="SSF46785">
    <property type="entry name" value="Winged helix' DNA-binding domain"/>
    <property type="match status" value="1"/>
</dbReference>